<evidence type="ECO:0000313" key="8">
    <source>
        <dbReference type="Proteomes" id="UP000188318"/>
    </source>
</evidence>
<gene>
    <name evidence="7" type="ORF">ASPCADRAFT_11004</name>
</gene>
<comment type="subcellular location">
    <subcellularLocation>
        <location evidence="1">Membrane</location>
        <topology evidence="1">Multi-pass membrane protein</topology>
    </subcellularLocation>
</comment>
<evidence type="ECO:0000256" key="4">
    <source>
        <dbReference type="ARBA" id="ARBA00022989"/>
    </source>
</evidence>
<evidence type="ECO:0000313" key="7">
    <source>
        <dbReference type="EMBL" id="OOF90080.1"/>
    </source>
</evidence>
<keyword evidence="8" id="KW-1185">Reference proteome</keyword>
<evidence type="ECO:0000256" key="2">
    <source>
        <dbReference type="ARBA" id="ARBA00022448"/>
    </source>
</evidence>
<dbReference type="VEuPathDB" id="FungiDB:ASPCADRAFT_11004"/>
<dbReference type="AlphaFoldDB" id="A0A1R3R6H5"/>
<evidence type="ECO:0000256" key="5">
    <source>
        <dbReference type="ARBA" id="ARBA00023136"/>
    </source>
</evidence>
<feature type="transmembrane region" description="Helical" evidence="6">
    <location>
        <begin position="82"/>
        <end position="108"/>
    </location>
</feature>
<keyword evidence="3 6" id="KW-0812">Transmembrane</keyword>
<dbReference type="GO" id="GO:0033229">
    <property type="term" value="F:cysteine transmembrane transporter activity"/>
    <property type="evidence" value="ECO:0007669"/>
    <property type="project" value="TreeGrafter"/>
</dbReference>
<organism evidence="7 8">
    <name type="scientific">Aspergillus carbonarius (strain ITEM 5010)</name>
    <dbReference type="NCBI Taxonomy" id="602072"/>
    <lineage>
        <taxon>Eukaryota</taxon>
        <taxon>Fungi</taxon>
        <taxon>Dikarya</taxon>
        <taxon>Ascomycota</taxon>
        <taxon>Pezizomycotina</taxon>
        <taxon>Eurotiomycetes</taxon>
        <taxon>Eurotiomycetidae</taxon>
        <taxon>Eurotiales</taxon>
        <taxon>Aspergillaceae</taxon>
        <taxon>Aspergillus</taxon>
        <taxon>Aspergillus subgen. Circumdati</taxon>
    </lineage>
</organism>
<evidence type="ECO:0000256" key="3">
    <source>
        <dbReference type="ARBA" id="ARBA00022692"/>
    </source>
</evidence>
<proteinExistence type="predicted"/>
<dbReference type="Proteomes" id="UP000188318">
    <property type="component" value="Unassembled WGS sequence"/>
</dbReference>
<evidence type="ECO:0000256" key="1">
    <source>
        <dbReference type="ARBA" id="ARBA00004141"/>
    </source>
</evidence>
<evidence type="ECO:0000256" key="6">
    <source>
        <dbReference type="SAM" id="Phobius"/>
    </source>
</evidence>
<keyword evidence="2" id="KW-0813">Transport</keyword>
<name>A0A1R3R6H5_ASPC5</name>
<evidence type="ECO:0008006" key="9">
    <source>
        <dbReference type="Google" id="ProtNLM"/>
    </source>
</evidence>
<accession>A0A1R3R6H5</accession>
<keyword evidence="4 6" id="KW-1133">Transmembrane helix</keyword>
<keyword evidence="5 6" id="KW-0472">Membrane</keyword>
<protein>
    <recommendedName>
        <fullName evidence="9">Major facilitator superfamily (MFS) profile domain-containing protein</fullName>
    </recommendedName>
</protein>
<dbReference type="EMBL" id="KV907598">
    <property type="protein sequence ID" value="OOF90080.1"/>
    <property type="molecule type" value="Genomic_DNA"/>
</dbReference>
<dbReference type="PANTHER" id="PTHR43791:SF63">
    <property type="entry name" value="HIGH AFFINITY CYSTEINE TRANSPORTER"/>
    <property type="match status" value="1"/>
</dbReference>
<sequence>MSMENISSVSAGGADKAAATAVDDLKPTQDLAHVERVLSPADKLQGGDARVDTEVLEYAARGQIEVDAEDSRRLRRMIDRRVLVIMIVTYFLQALDKGTMSFASIMGIKTDANLQGQEVGACSS</sequence>
<dbReference type="STRING" id="602072.A0A1R3R6H5"/>
<dbReference type="OrthoDB" id="6730379at2759"/>
<dbReference type="GO" id="GO:0016020">
    <property type="term" value="C:membrane"/>
    <property type="evidence" value="ECO:0007669"/>
    <property type="project" value="UniProtKB-SubCell"/>
</dbReference>
<dbReference type="PANTHER" id="PTHR43791">
    <property type="entry name" value="PERMEASE-RELATED"/>
    <property type="match status" value="1"/>
</dbReference>
<reference evidence="8" key="1">
    <citation type="journal article" date="2017" name="Genome Biol.">
        <title>Comparative genomics reveals high biological diversity and specific adaptations in the industrially and medically important fungal genus Aspergillus.</title>
        <authorList>
            <person name="de Vries R.P."/>
            <person name="Riley R."/>
            <person name="Wiebenga A."/>
            <person name="Aguilar-Osorio G."/>
            <person name="Amillis S."/>
            <person name="Uchima C.A."/>
            <person name="Anderluh G."/>
            <person name="Asadollahi M."/>
            <person name="Askin M."/>
            <person name="Barry K."/>
            <person name="Battaglia E."/>
            <person name="Bayram O."/>
            <person name="Benocci T."/>
            <person name="Braus-Stromeyer S.A."/>
            <person name="Caldana C."/>
            <person name="Canovas D."/>
            <person name="Cerqueira G.C."/>
            <person name="Chen F."/>
            <person name="Chen W."/>
            <person name="Choi C."/>
            <person name="Clum A."/>
            <person name="Dos Santos R.A."/>
            <person name="Damasio A.R."/>
            <person name="Diallinas G."/>
            <person name="Emri T."/>
            <person name="Fekete E."/>
            <person name="Flipphi M."/>
            <person name="Freyberg S."/>
            <person name="Gallo A."/>
            <person name="Gournas C."/>
            <person name="Habgood R."/>
            <person name="Hainaut M."/>
            <person name="Harispe M.L."/>
            <person name="Henrissat B."/>
            <person name="Hilden K.S."/>
            <person name="Hope R."/>
            <person name="Hossain A."/>
            <person name="Karabika E."/>
            <person name="Karaffa L."/>
            <person name="Karanyi Z."/>
            <person name="Krasevec N."/>
            <person name="Kuo A."/>
            <person name="Kusch H."/>
            <person name="LaButti K."/>
            <person name="Lagendijk E.L."/>
            <person name="Lapidus A."/>
            <person name="Levasseur A."/>
            <person name="Lindquist E."/>
            <person name="Lipzen A."/>
            <person name="Logrieco A.F."/>
            <person name="MacCabe A."/>
            <person name="Maekelae M.R."/>
            <person name="Malavazi I."/>
            <person name="Melin P."/>
            <person name="Meyer V."/>
            <person name="Mielnichuk N."/>
            <person name="Miskei M."/>
            <person name="Molnar A.P."/>
            <person name="Mule G."/>
            <person name="Ngan C.Y."/>
            <person name="Orejas M."/>
            <person name="Orosz E."/>
            <person name="Ouedraogo J.P."/>
            <person name="Overkamp K.M."/>
            <person name="Park H.-S."/>
            <person name="Perrone G."/>
            <person name="Piumi F."/>
            <person name="Punt P.J."/>
            <person name="Ram A.F."/>
            <person name="Ramon A."/>
            <person name="Rauscher S."/>
            <person name="Record E."/>
            <person name="Riano-Pachon D.M."/>
            <person name="Robert V."/>
            <person name="Roehrig J."/>
            <person name="Ruller R."/>
            <person name="Salamov A."/>
            <person name="Salih N.S."/>
            <person name="Samson R.A."/>
            <person name="Sandor E."/>
            <person name="Sanguinetti M."/>
            <person name="Schuetze T."/>
            <person name="Sepcic K."/>
            <person name="Shelest E."/>
            <person name="Sherlock G."/>
            <person name="Sophianopoulou V."/>
            <person name="Squina F.M."/>
            <person name="Sun H."/>
            <person name="Susca A."/>
            <person name="Todd R.B."/>
            <person name="Tsang A."/>
            <person name="Unkles S.E."/>
            <person name="van de Wiele N."/>
            <person name="van Rossen-Uffink D."/>
            <person name="Oliveira J.V."/>
            <person name="Vesth T.C."/>
            <person name="Visser J."/>
            <person name="Yu J.-H."/>
            <person name="Zhou M."/>
            <person name="Andersen M.R."/>
            <person name="Archer D.B."/>
            <person name="Baker S.E."/>
            <person name="Benoit I."/>
            <person name="Brakhage A.A."/>
            <person name="Braus G.H."/>
            <person name="Fischer R."/>
            <person name="Frisvad J.C."/>
            <person name="Goldman G.H."/>
            <person name="Houbraken J."/>
            <person name="Oakley B."/>
            <person name="Pocsi I."/>
            <person name="Scazzocchio C."/>
            <person name="Seiboth B."/>
            <person name="vanKuyk P.A."/>
            <person name="Wortman J."/>
            <person name="Dyer P.S."/>
            <person name="Grigoriev I.V."/>
        </authorList>
    </citation>
    <scope>NUCLEOTIDE SEQUENCE [LARGE SCALE GENOMIC DNA]</scope>
    <source>
        <strain evidence="8">ITEM 5010</strain>
    </source>
</reference>